<evidence type="ECO:0000313" key="9">
    <source>
        <dbReference type="EMBL" id="MEN3931085.1"/>
    </source>
</evidence>
<comment type="cofactor">
    <cofactor evidence="1">
        <name>Mn(2+)</name>
        <dbReference type="ChEBI" id="CHEBI:29035"/>
    </cofactor>
</comment>
<dbReference type="InterPro" id="IPR045121">
    <property type="entry name" value="CoAse"/>
</dbReference>
<organism evidence="9 10">
    <name type="scientific">Hohaiivirga grylli</name>
    <dbReference type="NCBI Taxonomy" id="3133970"/>
    <lineage>
        <taxon>Bacteria</taxon>
        <taxon>Pseudomonadati</taxon>
        <taxon>Pseudomonadota</taxon>
        <taxon>Alphaproteobacteria</taxon>
        <taxon>Hyphomicrobiales</taxon>
        <taxon>Methylobacteriaceae</taxon>
        <taxon>Hohaiivirga</taxon>
    </lineage>
</organism>
<dbReference type="NCBIfam" id="NF007980">
    <property type="entry name" value="PRK10707.1"/>
    <property type="match status" value="1"/>
</dbReference>
<dbReference type="EMBL" id="JBBYXI010000003">
    <property type="protein sequence ID" value="MEN3931085.1"/>
    <property type="molecule type" value="Genomic_DNA"/>
</dbReference>
<keyword evidence="6" id="KW-0460">Magnesium</keyword>
<gene>
    <name evidence="9" type="ORF">WJT86_08450</name>
</gene>
<accession>A0ABV0BNH7</accession>
<evidence type="ECO:0000256" key="3">
    <source>
        <dbReference type="ARBA" id="ARBA00006506"/>
    </source>
</evidence>
<comment type="caution">
    <text evidence="9">The sequence shown here is derived from an EMBL/GenBank/DDBJ whole genome shotgun (WGS) entry which is preliminary data.</text>
</comment>
<proteinExistence type="inferred from homology"/>
<dbReference type="Pfam" id="PF00293">
    <property type="entry name" value="NUDIX"/>
    <property type="match status" value="1"/>
</dbReference>
<feature type="domain" description="Nudix hydrolase" evidence="8">
    <location>
        <begin position="28"/>
        <end position="159"/>
    </location>
</feature>
<dbReference type="PANTHER" id="PTHR12992:SF11">
    <property type="entry name" value="MITOCHONDRIAL COENZYME A DIPHOSPHATASE NUDT8"/>
    <property type="match status" value="1"/>
</dbReference>
<dbReference type="RefSeq" id="WP_346337126.1">
    <property type="nucleotide sequence ID" value="NZ_JBBYXI010000003.1"/>
</dbReference>
<evidence type="ECO:0000256" key="5">
    <source>
        <dbReference type="ARBA" id="ARBA00022801"/>
    </source>
</evidence>
<dbReference type="SUPFAM" id="SSF55811">
    <property type="entry name" value="Nudix"/>
    <property type="match status" value="1"/>
</dbReference>
<dbReference type="InterPro" id="IPR015797">
    <property type="entry name" value="NUDIX_hydrolase-like_dom_sf"/>
</dbReference>
<protein>
    <submittedName>
        <fullName evidence="9">CoA pyrophosphatase</fullName>
    </submittedName>
</protein>
<evidence type="ECO:0000256" key="1">
    <source>
        <dbReference type="ARBA" id="ARBA00001936"/>
    </source>
</evidence>
<sequence length="190" mass="21553">MADNHALIRGDHTLQVAHQMPFEGFGNPKPAVVMVPILMRPEPTVLLTVRASSLREHSGQISFPGGRVDETDKSLYAAALREADEEIGLPQDKVSLLGYLDFYLSVTNYLVTPVVAKVAPDFVMQLNPDEVDEAFEVPLAFLMNPEKHELHSRMLRGMKRYYYAIPYQERYIWGVTAGIIHNMYERLFTS</sequence>
<dbReference type="Gene3D" id="3.90.79.10">
    <property type="entry name" value="Nucleoside Triphosphate Pyrophosphohydrolase"/>
    <property type="match status" value="1"/>
</dbReference>
<dbReference type="CDD" id="cd03426">
    <property type="entry name" value="NUDIX_CoAse_Nudt7"/>
    <property type="match status" value="1"/>
</dbReference>
<evidence type="ECO:0000256" key="2">
    <source>
        <dbReference type="ARBA" id="ARBA00001946"/>
    </source>
</evidence>
<dbReference type="InterPro" id="IPR000059">
    <property type="entry name" value="NUDIX_hydrolase_NudL_CS"/>
</dbReference>
<keyword evidence="10" id="KW-1185">Reference proteome</keyword>
<dbReference type="Proteomes" id="UP001418637">
    <property type="component" value="Unassembled WGS sequence"/>
</dbReference>
<evidence type="ECO:0000313" key="10">
    <source>
        <dbReference type="Proteomes" id="UP001418637"/>
    </source>
</evidence>
<dbReference type="PROSITE" id="PS51462">
    <property type="entry name" value="NUDIX"/>
    <property type="match status" value="1"/>
</dbReference>
<evidence type="ECO:0000256" key="4">
    <source>
        <dbReference type="ARBA" id="ARBA00022723"/>
    </source>
</evidence>
<evidence type="ECO:0000259" key="8">
    <source>
        <dbReference type="PROSITE" id="PS51462"/>
    </source>
</evidence>
<evidence type="ECO:0000256" key="6">
    <source>
        <dbReference type="ARBA" id="ARBA00022842"/>
    </source>
</evidence>
<dbReference type="InterPro" id="IPR000086">
    <property type="entry name" value="NUDIX_hydrolase_dom"/>
</dbReference>
<comment type="similarity">
    <text evidence="3">Belongs to the Nudix hydrolase family. PCD1 subfamily.</text>
</comment>
<dbReference type="PANTHER" id="PTHR12992">
    <property type="entry name" value="NUDIX HYDROLASE"/>
    <property type="match status" value="1"/>
</dbReference>
<reference evidence="9 10" key="1">
    <citation type="submission" date="2024-04" db="EMBL/GenBank/DDBJ databases">
        <title>A novel species isolated from cricket.</title>
        <authorList>
            <person name="Wang H.-C."/>
        </authorList>
    </citation>
    <scope>NUCLEOTIDE SEQUENCE [LARGE SCALE GENOMIC DNA]</scope>
    <source>
        <strain evidence="9 10">WL0021</strain>
    </source>
</reference>
<dbReference type="PROSITE" id="PS01293">
    <property type="entry name" value="NUDIX_COA"/>
    <property type="match status" value="1"/>
</dbReference>
<keyword evidence="4" id="KW-0479">Metal-binding</keyword>
<comment type="cofactor">
    <cofactor evidence="2">
        <name>Mg(2+)</name>
        <dbReference type="ChEBI" id="CHEBI:18420"/>
    </cofactor>
</comment>
<evidence type="ECO:0000256" key="7">
    <source>
        <dbReference type="ARBA" id="ARBA00023211"/>
    </source>
</evidence>
<keyword evidence="7" id="KW-0464">Manganese</keyword>
<keyword evidence="5" id="KW-0378">Hydrolase</keyword>
<name>A0ABV0BNH7_9HYPH</name>